<sequence length="458" mass="48683">MDPRSPVAATPASPDLSEPAHDERAHGAGLRNMQQLIELRWYAIVGQMATIGFVHFALGIELPLVNMLGIAGCLAAFNLASLVFWRPRQEIGDLALLAGLLVDVGALSAQLYLSGGISNPFVFLYLLQVALGAVLLPAWASWVVVAATCAGVLGMIMFPGPVTIQANPARGIADPYVQGLLACFLLTASLAALFIGRIARILRDRDARLAALRQQAVEEEHIVRMGLLASGAAHELGTPLATLSVLLGDWRRMAPFTEHPDLQQDLDEMQAQLGRCKSIVTGILLSAGDARGEAPEPTTLATFLDGLVSEWNATRPVRTLDYRRHLDTDVPIISDSGLKQMIGNILDNALEASPEWVGMEVTLEGDDGQLLVLAVSDEGPGFSEQTLANFGKPYNSTKGRPGGGLGLFLSLNVARSLGGRLSAANRSPRGAKVVLELPLSALAPPQPEPPDPDADDDE</sequence>
<keyword evidence="14" id="KW-1185">Reference proteome</keyword>
<evidence type="ECO:0000256" key="6">
    <source>
        <dbReference type="ARBA" id="ARBA00022679"/>
    </source>
</evidence>
<dbReference type="InterPro" id="IPR004358">
    <property type="entry name" value="Sig_transdc_His_kin-like_C"/>
</dbReference>
<dbReference type="RefSeq" id="WP_013534979.1">
    <property type="nucleotide sequence ID" value="NC_014924.1"/>
</dbReference>
<keyword evidence="11" id="KW-1133">Transmembrane helix</keyword>
<dbReference type="Proteomes" id="UP000008632">
    <property type="component" value="Chromosome"/>
</dbReference>
<evidence type="ECO:0000256" key="2">
    <source>
        <dbReference type="ARBA" id="ARBA00004651"/>
    </source>
</evidence>
<accession>E6WSZ4</accession>
<evidence type="ECO:0000256" key="3">
    <source>
        <dbReference type="ARBA" id="ARBA00012438"/>
    </source>
</evidence>
<protein>
    <recommendedName>
        <fullName evidence="3">histidine kinase</fullName>
        <ecNumber evidence="3">2.7.13.3</ecNumber>
    </recommendedName>
</protein>
<name>E6WSZ4_PSEUU</name>
<dbReference type="PANTHER" id="PTHR44936:SF10">
    <property type="entry name" value="SENSOR PROTEIN RSTB"/>
    <property type="match status" value="1"/>
</dbReference>
<evidence type="ECO:0000313" key="13">
    <source>
        <dbReference type="EMBL" id="ADV27150.1"/>
    </source>
</evidence>
<evidence type="ECO:0000256" key="4">
    <source>
        <dbReference type="ARBA" id="ARBA00022475"/>
    </source>
</evidence>
<dbReference type="Gene3D" id="1.10.287.130">
    <property type="match status" value="1"/>
</dbReference>
<dbReference type="SMART" id="SM00387">
    <property type="entry name" value="HATPase_c"/>
    <property type="match status" value="1"/>
</dbReference>
<dbReference type="InterPro" id="IPR036890">
    <property type="entry name" value="HATPase_C_sf"/>
</dbReference>
<feature type="domain" description="Histidine kinase" evidence="12">
    <location>
        <begin position="231"/>
        <end position="441"/>
    </location>
</feature>
<dbReference type="PRINTS" id="PR00344">
    <property type="entry name" value="BCTRLSENSOR"/>
</dbReference>
<keyword evidence="7" id="KW-0547">Nucleotide-binding</keyword>
<dbReference type="OrthoDB" id="9785252at2"/>
<dbReference type="Gene3D" id="3.30.565.10">
    <property type="entry name" value="Histidine kinase-like ATPase, C-terminal domain"/>
    <property type="match status" value="1"/>
</dbReference>
<dbReference type="GO" id="GO:0005524">
    <property type="term" value="F:ATP binding"/>
    <property type="evidence" value="ECO:0007669"/>
    <property type="project" value="UniProtKB-KW"/>
</dbReference>
<organism evidence="13 14">
    <name type="scientific">Pseudoxanthomonas suwonensis (strain 11-1)</name>
    <dbReference type="NCBI Taxonomy" id="743721"/>
    <lineage>
        <taxon>Bacteria</taxon>
        <taxon>Pseudomonadati</taxon>
        <taxon>Pseudomonadota</taxon>
        <taxon>Gammaproteobacteria</taxon>
        <taxon>Lysobacterales</taxon>
        <taxon>Lysobacteraceae</taxon>
        <taxon>Pseudoxanthomonas</taxon>
    </lineage>
</organism>
<reference evidence="13 14" key="1">
    <citation type="submission" date="2011-01" db="EMBL/GenBank/DDBJ databases">
        <title>Complete sequence of Pseudoxanthomonas suwonensis 11-1.</title>
        <authorList>
            <consortium name="US DOE Joint Genome Institute"/>
            <person name="Lucas S."/>
            <person name="Copeland A."/>
            <person name="Lapidus A."/>
            <person name="Cheng J.-F."/>
            <person name="Goodwin L."/>
            <person name="Pitluck S."/>
            <person name="Teshima H."/>
            <person name="Detter J.C."/>
            <person name="Han C."/>
            <person name="Tapia R."/>
            <person name="Land M."/>
            <person name="Hauser L."/>
            <person name="Kyrpides N."/>
            <person name="Ivanova N."/>
            <person name="Ovchinnikova G."/>
            <person name="Siebers A.K."/>
            <person name="Allgaier M."/>
            <person name="Thelen M.P."/>
            <person name="Hugenholtz P."/>
            <person name="Gladden J."/>
            <person name="Woyke T."/>
        </authorList>
    </citation>
    <scope>NUCLEOTIDE SEQUENCE [LARGE SCALE GENOMIC DNA]</scope>
    <source>
        <strain evidence="14">11-1</strain>
    </source>
</reference>
<dbReference type="GO" id="GO:0005886">
    <property type="term" value="C:plasma membrane"/>
    <property type="evidence" value="ECO:0007669"/>
    <property type="project" value="UniProtKB-SubCell"/>
</dbReference>
<comment type="catalytic activity">
    <reaction evidence="1">
        <text>ATP + protein L-histidine = ADP + protein N-phospho-L-histidine.</text>
        <dbReference type="EC" id="2.7.13.3"/>
    </reaction>
</comment>
<proteinExistence type="predicted"/>
<evidence type="ECO:0000313" key="14">
    <source>
        <dbReference type="Proteomes" id="UP000008632"/>
    </source>
</evidence>
<evidence type="ECO:0000256" key="5">
    <source>
        <dbReference type="ARBA" id="ARBA00022553"/>
    </source>
</evidence>
<evidence type="ECO:0000256" key="11">
    <source>
        <dbReference type="SAM" id="Phobius"/>
    </source>
</evidence>
<evidence type="ECO:0000256" key="8">
    <source>
        <dbReference type="ARBA" id="ARBA00022777"/>
    </source>
</evidence>
<dbReference type="EC" id="2.7.13.3" evidence="3"/>
<comment type="subcellular location">
    <subcellularLocation>
        <location evidence="2">Cell membrane</location>
        <topology evidence="2">Multi-pass membrane protein</topology>
    </subcellularLocation>
</comment>
<dbReference type="SUPFAM" id="SSF47384">
    <property type="entry name" value="Homodimeric domain of signal transducing histidine kinase"/>
    <property type="match status" value="1"/>
</dbReference>
<evidence type="ECO:0000259" key="12">
    <source>
        <dbReference type="PROSITE" id="PS50109"/>
    </source>
</evidence>
<feature type="region of interest" description="Disordered" evidence="10">
    <location>
        <begin position="437"/>
        <end position="458"/>
    </location>
</feature>
<dbReference type="STRING" id="743721.Psesu_1303"/>
<feature type="transmembrane region" description="Helical" evidence="11">
    <location>
        <begin position="94"/>
        <end position="113"/>
    </location>
</feature>
<dbReference type="PROSITE" id="PS50109">
    <property type="entry name" value="HIS_KIN"/>
    <property type="match status" value="1"/>
</dbReference>
<dbReference type="EMBL" id="CP002446">
    <property type="protein sequence ID" value="ADV27150.1"/>
    <property type="molecule type" value="Genomic_DNA"/>
</dbReference>
<keyword evidence="11" id="KW-0472">Membrane</keyword>
<gene>
    <name evidence="13" type="ordered locus">Psesu_1303</name>
</gene>
<keyword evidence="5" id="KW-0597">Phosphoprotein</keyword>
<keyword evidence="11" id="KW-0812">Transmembrane</keyword>
<dbReference type="CDD" id="cd00082">
    <property type="entry name" value="HisKA"/>
    <property type="match status" value="1"/>
</dbReference>
<feature type="transmembrane region" description="Helical" evidence="11">
    <location>
        <begin position="119"/>
        <end position="136"/>
    </location>
</feature>
<dbReference type="eggNOG" id="COG4191">
    <property type="taxonomic scope" value="Bacteria"/>
</dbReference>
<dbReference type="GO" id="GO:0000155">
    <property type="term" value="F:phosphorelay sensor kinase activity"/>
    <property type="evidence" value="ECO:0007669"/>
    <property type="project" value="InterPro"/>
</dbReference>
<evidence type="ECO:0000256" key="10">
    <source>
        <dbReference type="SAM" id="MobiDB-lite"/>
    </source>
</evidence>
<dbReference type="KEGG" id="psu:Psesu_1303"/>
<keyword evidence="4" id="KW-1003">Cell membrane</keyword>
<dbReference type="SUPFAM" id="SSF55874">
    <property type="entry name" value="ATPase domain of HSP90 chaperone/DNA topoisomerase II/histidine kinase"/>
    <property type="match status" value="1"/>
</dbReference>
<evidence type="ECO:0000256" key="7">
    <source>
        <dbReference type="ARBA" id="ARBA00022741"/>
    </source>
</evidence>
<feature type="transmembrane region" description="Helical" evidence="11">
    <location>
        <begin position="176"/>
        <end position="195"/>
    </location>
</feature>
<keyword evidence="8 13" id="KW-0418">Kinase</keyword>
<feature type="transmembrane region" description="Helical" evidence="11">
    <location>
        <begin position="64"/>
        <end position="85"/>
    </location>
</feature>
<dbReference type="Pfam" id="PF02518">
    <property type="entry name" value="HATPase_c"/>
    <property type="match status" value="1"/>
</dbReference>
<feature type="transmembrane region" description="Helical" evidence="11">
    <location>
        <begin position="143"/>
        <end position="164"/>
    </location>
</feature>
<dbReference type="PANTHER" id="PTHR44936">
    <property type="entry name" value="SENSOR PROTEIN CREC"/>
    <property type="match status" value="1"/>
</dbReference>
<keyword evidence="6" id="KW-0808">Transferase</keyword>
<dbReference type="InterPro" id="IPR050980">
    <property type="entry name" value="2C_sensor_his_kinase"/>
</dbReference>
<feature type="region of interest" description="Disordered" evidence="10">
    <location>
        <begin position="1"/>
        <end position="24"/>
    </location>
</feature>
<evidence type="ECO:0000256" key="9">
    <source>
        <dbReference type="ARBA" id="ARBA00022840"/>
    </source>
</evidence>
<feature type="transmembrane region" description="Helical" evidence="11">
    <location>
        <begin position="39"/>
        <end position="58"/>
    </location>
</feature>
<dbReference type="AlphaFoldDB" id="E6WSZ4"/>
<keyword evidence="9" id="KW-0067">ATP-binding</keyword>
<dbReference type="SMART" id="SM00388">
    <property type="entry name" value="HisKA"/>
    <property type="match status" value="1"/>
</dbReference>
<dbReference type="InterPro" id="IPR036097">
    <property type="entry name" value="HisK_dim/P_sf"/>
</dbReference>
<evidence type="ECO:0000256" key="1">
    <source>
        <dbReference type="ARBA" id="ARBA00000085"/>
    </source>
</evidence>
<dbReference type="InterPro" id="IPR003661">
    <property type="entry name" value="HisK_dim/P_dom"/>
</dbReference>
<dbReference type="InterPro" id="IPR005467">
    <property type="entry name" value="His_kinase_dom"/>
</dbReference>
<dbReference type="InterPro" id="IPR003594">
    <property type="entry name" value="HATPase_dom"/>
</dbReference>
<dbReference type="HOGENOM" id="CLU_046130_1_1_6"/>